<dbReference type="InterPro" id="IPR010310">
    <property type="entry name" value="T7SS_ESAT-6-like"/>
</dbReference>
<evidence type="ECO:0000313" key="3">
    <source>
        <dbReference type="Proteomes" id="UP000677305"/>
    </source>
</evidence>
<dbReference type="AlphaFoldDB" id="A0A8J8MA10"/>
<proteinExistence type="inferred from homology"/>
<dbReference type="Proteomes" id="UP000677305">
    <property type="component" value="Chromosome"/>
</dbReference>
<comment type="similarity">
    <text evidence="1">Belongs to the WXG100 family.</text>
</comment>
<keyword evidence="3" id="KW-1185">Reference proteome</keyword>
<dbReference type="RefSeq" id="WP_212693234.1">
    <property type="nucleotide sequence ID" value="NZ_CP058561.1"/>
</dbReference>
<name>A0A8J8MA10_9FIRM</name>
<gene>
    <name evidence="2" type="ORF">HYG85_09245</name>
</gene>
<dbReference type="EMBL" id="CP058561">
    <property type="protein sequence ID" value="QUH29097.1"/>
    <property type="molecule type" value="Genomic_DNA"/>
</dbReference>
<reference evidence="2 3" key="1">
    <citation type="submission" date="2020-07" db="EMBL/GenBank/DDBJ databases">
        <title>Vallitalea guaymasensis genome.</title>
        <authorList>
            <person name="Postec A."/>
        </authorList>
    </citation>
    <scope>NUCLEOTIDE SEQUENCE [LARGE SCALE GENOMIC DNA]</scope>
    <source>
        <strain evidence="2 3">Ra1766G1</strain>
    </source>
</reference>
<dbReference type="SUPFAM" id="SSF140453">
    <property type="entry name" value="EsxAB dimer-like"/>
    <property type="match status" value="1"/>
</dbReference>
<accession>A0A8J8MA10</accession>
<dbReference type="KEGG" id="vgu:HYG85_09245"/>
<protein>
    <recommendedName>
        <fullName evidence="1">ESAT-6-like protein</fullName>
    </recommendedName>
</protein>
<organism evidence="2 3">
    <name type="scientific">Vallitalea guaymasensis</name>
    <dbReference type="NCBI Taxonomy" id="1185412"/>
    <lineage>
        <taxon>Bacteria</taxon>
        <taxon>Bacillati</taxon>
        <taxon>Bacillota</taxon>
        <taxon>Clostridia</taxon>
        <taxon>Lachnospirales</taxon>
        <taxon>Vallitaleaceae</taxon>
        <taxon>Vallitalea</taxon>
    </lineage>
</organism>
<sequence>MSKSINVTPETLITQSKNVTTKVEEYETLYKKLISEVESLSSQWKGEGNSAYVTQITAFEPKFRSLQQVLNNYAEFLLKAAKVYRETEGNIVSNAKRLAK</sequence>
<dbReference type="NCBIfam" id="TIGR03930">
    <property type="entry name" value="WXG100_ESAT6"/>
    <property type="match status" value="1"/>
</dbReference>
<dbReference type="Pfam" id="PF06013">
    <property type="entry name" value="WXG100"/>
    <property type="match status" value="1"/>
</dbReference>
<evidence type="ECO:0000256" key="1">
    <source>
        <dbReference type="RuleBase" id="RU362001"/>
    </source>
</evidence>
<dbReference type="InterPro" id="IPR036689">
    <property type="entry name" value="ESAT-6-like_sf"/>
</dbReference>
<dbReference type="Gene3D" id="1.10.287.1060">
    <property type="entry name" value="ESAT-6-like"/>
    <property type="match status" value="1"/>
</dbReference>
<evidence type="ECO:0000313" key="2">
    <source>
        <dbReference type="EMBL" id="QUH29097.1"/>
    </source>
</evidence>